<feature type="transmembrane region" description="Helical" evidence="12">
    <location>
        <begin position="211"/>
        <end position="230"/>
    </location>
</feature>
<evidence type="ECO:0000256" key="11">
    <source>
        <dbReference type="ARBA" id="ARBA00023201"/>
    </source>
</evidence>
<dbReference type="InterPro" id="IPR004670">
    <property type="entry name" value="NhaA"/>
</dbReference>
<accession>A0A1I7AWZ3</accession>
<dbReference type="SMART" id="SM00100">
    <property type="entry name" value="cNMP"/>
    <property type="match status" value="1"/>
</dbReference>
<dbReference type="PANTHER" id="PTHR30341:SF0">
    <property type="entry name" value="NA(+)_H(+) ANTIPORTER NHAA"/>
    <property type="match status" value="1"/>
</dbReference>
<evidence type="ECO:0000256" key="12">
    <source>
        <dbReference type="HAMAP-Rule" id="MF_01844"/>
    </source>
</evidence>
<feature type="domain" description="Thioredoxin" evidence="15">
    <location>
        <begin position="449"/>
        <end position="630"/>
    </location>
</feature>
<keyword evidence="4 12" id="KW-0050">Antiport</keyword>
<sequence>MSTDSVPALRPAGGGEDPGGQSSPGGHGLLARVAPLRRSLRTEAGSAGLLLAATVAALLWANSPVGDSYAAFWHTELALRWGATELSLDLKHWVNDGLMVFFFFVVGLEIKRELVIGELTDRRRAAVPALAAVTGLAVPALVYVAFNLGDEAASGWGVVISTDTAFLLGVLALVGPSCPAPLRLFLLTLAIADDVGALLVIAVFYTDDLQLLALGLAVVGLGLMLGLRYLRVWRGPAYLVLACAVWAAMYESGVHPTLAGVVIALLTPAYAARREEVADAARLVRAYQQSPNPGFARAARLSIDRSVSAGERLQQLWQPWTSFVIVPVFALANAGVPLTGETLRAAASSPVTLGVVAGLVLGKLVGILAGTGLAVRLGLGALAPGLTGLQVAGGAALSGIGFTISLFIVDLAFTGDERLADQARVGVLAASVLAALLGWALFRVADLRRPAGAVRPSALDPPVDPGRDHVRGPADAPLTLVEYGDFECPFCGRATGSVEELRERFGDRLRYVFRHLPLVDVHPHARLAAEAAEAAAAQGRFWEMHDRLFAMQDRLTPPDLLEHAAAIGLDVPRFARDLGAGRYARRVQEDVDSAEASGVEGTPTFFVGGHRHTGPHDADSLAAALLAGTGAGPVADPSGDGVGARVLPALGGRRDGPARPPAGPLPSDLPETPDRDGAFPRLGDAQVALLERYGTRRTWQPGQTLFREGDPGYEFQLVLSGSVAVVEHHGHPDQRVVSVHGARRFLGELDLFSDRPVFLTAVVLRPAEVVTVPDARIGQAFAADPALEELVLRAFLVRRSLLLELAADLRVVGRGTSGETARLRRFAEHHGLTAAVVDVGTDDDARALLADLGVTDDDLPVVVWRSGRVLRRPTDAELTALVEDGRGPGAPVPPGPVPQEET</sequence>
<dbReference type="Proteomes" id="UP000199546">
    <property type="component" value="Unassembled WGS sequence"/>
</dbReference>
<feature type="region of interest" description="Disordered" evidence="13">
    <location>
        <begin position="1"/>
        <end position="26"/>
    </location>
</feature>
<feature type="transmembrane region" description="Helical" evidence="12">
    <location>
        <begin position="125"/>
        <end position="146"/>
    </location>
</feature>
<dbReference type="GO" id="GO:0006885">
    <property type="term" value="P:regulation of pH"/>
    <property type="evidence" value="ECO:0007669"/>
    <property type="project" value="UniProtKB-UniRule"/>
</dbReference>
<comment type="similarity">
    <text evidence="2">In the N-terminal section; belongs to the NhaA Na(+)/H(+) (TC 2.A.33) antiporter family.</text>
</comment>
<evidence type="ECO:0000256" key="2">
    <source>
        <dbReference type="ARBA" id="ARBA00007006"/>
    </source>
</evidence>
<evidence type="ECO:0000256" key="6">
    <source>
        <dbReference type="ARBA" id="ARBA00022692"/>
    </source>
</evidence>
<dbReference type="EMBL" id="FPBA01000011">
    <property type="protein sequence ID" value="SFT79473.1"/>
    <property type="molecule type" value="Genomic_DNA"/>
</dbReference>
<dbReference type="Gene3D" id="1.20.1530.10">
    <property type="entry name" value="Na+/H+ antiporter like domain"/>
    <property type="match status" value="1"/>
</dbReference>
<dbReference type="Gene3D" id="2.60.120.10">
    <property type="entry name" value="Jelly Rolls"/>
    <property type="match status" value="1"/>
</dbReference>
<feature type="compositionally biased region" description="Pro residues" evidence="13">
    <location>
        <begin position="890"/>
        <end position="902"/>
    </location>
</feature>
<feature type="transmembrane region" description="Helical" evidence="12">
    <location>
        <begin position="237"/>
        <end position="266"/>
    </location>
</feature>
<proteinExistence type="inferred from homology"/>
<name>A0A1I7AWZ3_9ACTN</name>
<evidence type="ECO:0000313" key="17">
    <source>
        <dbReference type="Proteomes" id="UP000199546"/>
    </source>
</evidence>
<organism evidence="16 17">
    <name type="scientific">Geodermatophilus amargosae</name>
    <dbReference type="NCBI Taxonomy" id="1296565"/>
    <lineage>
        <taxon>Bacteria</taxon>
        <taxon>Bacillati</taxon>
        <taxon>Actinomycetota</taxon>
        <taxon>Actinomycetes</taxon>
        <taxon>Geodermatophilales</taxon>
        <taxon>Geodermatophilaceae</taxon>
        <taxon>Geodermatophilus</taxon>
    </lineage>
</organism>
<dbReference type="Pfam" id="PF00027">
    <property type="entry name" value="cNMP_binding"/>
    <property type="match status" value="1"/>
</dbReference>
<keyword evidence="11 12" id="KW-0739">Sodium transport</keyword>
<feature type="transmembrane region" description="Helical" evidence="12">
    <location>
        <begin position="93"/>
        <end position="110"/>
    </location>
</feature>
<evidence type="ECO:0000256" key="4">
    <source>
        <dbReference type="ARBA" id="ARBA00022449"/>
    </source>
</evidence>
<evidence type="ECO:0000259" key="14">
    <source>
        <dbReference type="PROSITE" id="PS50042"/>
    </source>
</evidence>
<dbReference type="InterPro" id="IPR023171">
    <property type="entry name" value="Na/H_antiporter_dom_sf"/>
</dbReference>
<feature type="domain" description="Cyclic nucleotide-binding" evidence="14">
    <location>
        <begin position="678"/>
        <end position="798"/>
    </location>
</feature>
<dbReference type="GO" id="GO:0005886">
    <property type="term" value="C:plasma membrane"/>
    <property type="evidence" value="ECO:0007669"/>
    <property type="project" value="UniProtKB-SubCell"/>
</dbReference>
<feature type="compositionally biased region" description="Gly residues" evidence="13">
    <location>
        <begin position="12"/>
        <end position="26"/>
    </location>
</feature>
<evidence type="ECO:0000256" key="13">
    <source>
        <dbReference type="SAM" id="MobiDB-lite"/>
    </source>
</evidence>
<comment type="catalytic activity">
    <reaction evidence="12">
        <text>Na(+)(in) + 2 H(+)(out) = Na(+)(out) + 2 H(+)(in)</text>
        <dbReference type="Rhea" id="RHEA:29251"/>
        <dbReference type="ChEBI" id="CHEBI:15378"/>
        <dbReference type="ChEBI" id="CHEBI:29101"/>
    </reaction>
</comment>
<feature type="transmembrane region" description="Helical" evidence="12">
    <location>
        <begin position="391"/>
        <end position="413"/>
    </location>
</feature>
<evidence type="ECO:0000256" key="10">
    <source>
        <dbReference type="ARBA" id="ARBA00023136"/>
    </source>
</evidence>
<protein>
    <recommendedName>
        <fullName evidence="12">Na(+)/H(+) antiporter NhaA</fullName>
    </recommendedName>
    <alternativeName>
        <fullName evidence="12">Sodium/proton antiporter NhaA</fullName>
    </alternativeName>
</protein>
<keyword evidence="7 12" id="KW-1133">Transmembrane helix</keyword>
<feature type="transmembrane region" description="Helical" evidence="12">
    <location>
        <begin position="425"/>
        <end position="442"/>
    </location>
</feature>
<dbReference type="RefSeq" id="WP_093580523.1">
    <property type="nucleotide sequence ID" value="NZ_FPBA01000011.1"/>
</dbReference>
<keyword evidence="6 12" id="KW-0812">Transmembrane</keyword>
<dbReference type="InterPro" id="IPR014710">
    <property type="entry name" value="RmlC-like_jellyroll"/>
</dbReference>
<evidence type="ECO:0000256" key="9">
    <source>
        <dbReference type="ARBA" id="ARBA00023065"/>
    </source>
</evidence>
<keyword evidence="3 12" id="KW-0813">Transport</keyword>
<dbReference type="PANTHER" id="PTHR30341">
    <property type="entry name" value="SODIUM ION/PROTON ANTIPORTER NHAA-RELATED"/>
    <property type="match status" value="1"/>
</dbReference>
<reference evidence="17" key="1">
    <citation type="submission" date="2016-10" db="EMBL/GenBank/DDBJ databases">
        <authorList>
            <person name="Varghese N."/>
            <person name="Submissions S."/>
        </authorList>
    </citation>
    <scope>NUCLEOTIDE SEQUENCE [LARGE SCALE GENOMIC DNA]</scope>
    <source>
        <strain evidence="17">DSM 46136</strain>
    </source>
</reference>
<evidence type="ECO:0000256" key="7">
    <source>
        <dbReference type="ARBA" id="ARBA00022989"/>
    </source>
</evidence>
<feature type="region of interest" description="Disordered" evidence="13">
    <location>
        <begin position="882"/>
        <end position="902"/>
    </location>
</feature>
<dbReference type="InterPro" id="IPR012336">
    <property type="entry name" value="Thioredoxin-like_fold"/>
</dbReference>
<evidence type="ECO:0000259" key="15">
    <source>
        <dbReference type="PROSITE" id="PS51352"/>
    </source>
</evidence>
<dbReference type="InterPro" id="IPR036249">
    <property type="entry name" value="Thioredoxin-like_sf"/>
</dbReference>
<dbReference type="InterPro" id="IPR018490">
    <property type="entry name" value="cNMP-bd_dom_sf"/>
</dbReference>
<feature type="transmembrane region" description="Helical" evidence="12">
    <location>
        <begin position="351"/>
        <end position="379"/>
    </location>
</feature>
<evidence type="ECO:0000256" key="1">
    <source>
        <dbReference type="ARBA" id="ARBA00004429"/>
    </source>
</evidence>
<evidence type="ECO:0000313" key="16">
    <source>
        <dbReference type="EMBL" id="SFT79473.1"/>
    </source>
</evidence>
<feature type="transmembrane region" description="Helical" evidence="12">
    <location>
        <begin position="320"/>
        <end position="339"/>
    </location>
</feature>
<dbReference type="InterPro" id="IPR013766">
    <property type="entry name" value="Thioredoxin_domain"/>
</dbReference>
<feature type="region of interest" description="Disordered" evidence="13">
    <location>
        <begin position="648"/>
        <end position="676"/>
    </location>
</feature>
<evidence type="ECO:0000256" key="3">
    <source>
        <dbReference type="ARBA" id="ARBA00022448"/>
    </source>
</evidence>
<keyword evidence="10 12" id="KW-0472">Membrane</keyword>
<dbReference type="Pfam" id="PF06965">
    <property type="entry name" value="Na_H_antiport_1"/>
    <property type="match status" value="1"/>
</dbReference>
<evidence type="ECO:0000256" key="5">
    <source>
        <dbReference type="ARBA" id="ARBA00022475"/>
    </source>
</evidence>
<dbReference type="OrthoDB" id="117402at2"/>
<feature type="transmembrane region" description="Helical" evidence="12">
    <location>
        <begin position="152"/>
        <end position="172"/>
    </location>
</feature>
<feature type="transmembrane region" description="Helical" evidence="12">
    <location>
        <begin position="44"/>
        <end position="61"/>
    </location>
</feature>
<dbReference type="GO" id="GO:0015385">
    <property type="term" value="F:sodium:proton antiporter activity"/>
    <property type="evidence" value="ECO:0007669"/>
    <property type="project" value="UniProtKB-UniRule"/>
</dbReference>
<evidence type="ECO:0000256" key="8">
    <source>
        <dbReference type="ARBA" id="ARBA00023053"/>
    </source>
</evidence>
<dbReference type="InterPro" id="IPR000595">
    <property type="entry name" value="cNMP-bd_dom"/>
</dbReference>
<gene>
    <name evidence="12" type="primary">nhaA</name>
    <name evidence="16" type="ORF">SAMN05660657_03109</name>
</gene>
<feature type="transmembrane region" description="Helical" evidence="12">
    <location>
        <begin position="184"/>
        <end position="205"/>
    </location>
</feature>
<keyword evidence="5 12" id="KW-1003">Cell membrane</keyword>
<comment type="function">
    <text evidence="12">Na(+)/H(+) antiporter that extrudes sodium in exchange for external protons.</text>
</comment>
<dbReference type="SUPFAM" id="SSF51206">
    <property type="entry name" value="cAMP-binding domain-like"/>
    <property type="match status" value="1"/>
</dbReference>
<keyword evidence="9 12" id="KW-0406">Ion transport</keyword>
<dbReference type="AlphaFoldDB" id="A0A1I7AWZ3"/>
<dbReference type="CDD" id="cd00038">
    <property type="entry name" value="CAP_ED"/>
    <property type="match status" value="1"/>
</dbReference>
<dbReference type="SUPFAM" id="SSF52833">
    <property type="entry name" value="Thioredoxin-like"/>
    <property type="match status" value="1"/>
</dbReference>
<dbReference type="NCBIfam" id="TIGR00773">
    <property type="entry name" value="NhaA"/>
    <property type="match status" value="1"/>
</dbReference>
<dbReference type="PROSITE" id="PS50042">
    <property type="entry name" value="CNMP_BINDING_3"/>
    <property type="match status" value="1"/>
</dbReference>
<dbReference type="STRING" id="1296565.SAMN05660657_03109"/>
<comment type="subcellular location">
    <subcellularLocation>
        <location evidence="1">Cell inner membrane</location>
        <topology evidence="1">Multi-pass membrane protein</topology>
    </subcellularLocation>
    <subcellularLocation>
        <location evidence="12">Cell membrane</location>
        <topology evidence="12">Multi-pass membrane protein</topology>
    </subcellularLocation>
</comment>
<dbReference type="PROSITE" id="PS51352">
    <property type="entry name" value="THIOREDOXIN_2"/>
    <property type="match status" value="1"/>
</dbReference>
<dbReference type="HAMAP" id="MF_01844">
    <property type="entry name" value="NhaA"/>
    <property type="match status" value="1"/>
</dbReference>
<keyword evidence="8 12" id="KW-0915">Sodium</keyword>
<comment type="similarity">
    <text evidence="12">Belongs to the NhaA Na(+)/H(+) (TC 2.A.33) antiporter family.</text>
</comment>
<dbReference type="Pfam" id="PF13462">
    <property type="entry name" value="Thioredoxin_4"/>
    <property type="match status" value="1"/>
</dbReference>
<keyword evidence="17" id="KW-1185">Reference proteome</keyword>
<dbReference type="Gene3D" id="3.40.30.10">
    <property type="entry name" value="Glutaredoxin"/>
    <property type="match status" value="1"/>
</dbReference>